<dbReference type="InterPro" id="IPR029130">
    <property type="entry name" value="Acid_ceramidase_N"/>
</dbReference>
<keyword evidence="4" id="KW-1185">Reference proteome</keyword>
<organism evidence="3 4">
    <name type="scientific">Penicillium bovifimosum</name>
    <dbReference type="NCBI Taxonomy" id="126998"/>
    <lineage>
        <taxon>Eukaryota</taxon>
        <taxon>Fungi</taxon>
        <taxon>Dikarya</taxon>
        <taxon>Ascomycota</taxon>
        <taxon>Pezizomycotina</taxon>
        <taxon>Eurotiomycetes</taxon>
        <taxon>Eurotiomycetidae</taxon>
        <taxon>Eurotiales</taxon>
        <taxon>Aspergillaceae</taxon>
        <taxon>Penicillium</taxon>
    </lineage>
</organism>
<dbReference type="GO" id="GO:0017040">
    <property type="term" value="F:N-acylsphingosine amidohydrolase activity"/>
    <property type="evidence" value="ECO:0007669"/>
    <property type="project" value="UniProtKB-EC"/>
</dbReference>
<dbReference type="OrthoDB" id="5273684at2759"/>
<dbReference type="Proteomes" id="UP001149079">
    <property type="component" value="Unassembled WGS sequence"/>
</dbReference>
<dbReference type="EC" id="3.5.1.23" evidence="1"/>
<reference evidence="3" key="1">
    <citation type="submission" date="2022-11" db="EMBL/GenBank/DDBJ databases">
        <authorList>
            <person name="Petersen C."/>
        </authorList>
    </citation>
    <scope>NUCLEOTIDE SEQUENCE</scope>
    <source>
        <strain evidence="3">IBT 22155</strain>
    </source>
</reference>
<name>A0A9W9HGS8_9EURO</name>
<dbReference type="GeneID" id="81400861"/>
<feature type="domain" description="Acid ceramidase N-terminal" evidence="2">
    <location>
        <begin position="13"/>
        <end position="74"/>
    </location>
</feature>
<dbReference type="RefSeq" id="XP_056526857.1">
    <property type="nucleotide sequence ID" value="XM_056661691.1"/>
</dbReference>
<dbReference type="PANTHER" id="PTHR28583:SF1">
    <property type="entry name" value="ACID CERAMIDASE"/>
    <property type="match status" value="1"/>
</dbReference>
<dbReference type="PANTHER" id="PTHR28583">
    <property type="entry name" value="ACID AMIDASE"/>
    <property type="match status" value="1"/>
</dbReference>
<evidence type="ECO:0000313" key="4">
    <source>
        <dbReference type="Proteomes" id="UP001149079"/>
    </source>
</evidence>
<dbReference type="AlphaFoldDB" id="A0A9W9HGS8"/>
<comment type="caution">
    <text evidence="3">The sequence shown here is derived from an EMBL/GenBank/DDBJ whole genome shotgun (WGS) entry which is preliminary data.</text>
</comment>
<evidence type="ECO:0000256" key="1">
    <source>
        <dbReference type="ARBA" id="ARBA00011891"/>
    </source>
</evidence>
<protein>
    <recommendedName>
        <fullName evidence="1">ceramidase</fullName>
        <ecNumber evidence="1">3.5.1.23</ecNumber>
    </recommendedName>
</protein>
<sequence>MTAARLRELKATQPPVFRINLSLPPEERYKTLARLYKDKLHVVTDIFDEVIHNLAPKLPTKPIHWMARMCLRKLYTKEETAEIRGISHVTGIDLYFLISFNVVLDLLMGCTSGGVRMHDGLWTRMVHFRTLDWGMDALRDLIVQLEYIRDDEPDNVLASCITYVGFVGVLTGVRKGLSVSLNFRAVHDSRRDRGFYWNHLLVFLGFRQSVTSLLRQIIIPGSVVPDNSLSNTSTIWDVIVEVPGMRTTAAYLIFCDGSRTMFMEKDYESAVWRTSTSFLIKTNHDEDVNTATAEAIARDKGYTGLRSKNCAQSMAEVFEQSRKRQESMQLKWESRVQDHKAFQRQKRIRRATEAALSSTQPLHLRWKRNTEGEYPPESETEVSATLGTVLGWLCADPIVNRDTHYAVLMDPVEGRFIYAGQFPAQTSRLVFLEK</sequence>
<dbReference type="EMBL" id="JAPQKL010000001">
    <property type="protein sequence ID" value="KAJ5146383.1"/>
    <property type="molecule type" value="Genomic_DNA"/>
</dbReference>
<dbReference type="Pfam" id="PF15508">
    <property type="entry name" value="NAAA-beta"/>
    <property type="match status" value="1"/>
</dbReference>
<gene>
    <name evidence="3" type="ORF">N7515_000947</name>
</gene>
<evidence type="ECO:0000259" key="2">
    <source>
        <dbReference type="Pfam" id="PF15508"/>
    </source>
</evidence>
<evidence type="ECO:0000313" key="3">
    <source>
        <dbReference type="EMBL" id="KAJ5146383.1"/>
    </source>
</evidence>
<reference evidence="3" key="2">
    <citation type="journal article" date="2023" name="IMA Fungus">
        <title>Comparative genomic study of the Penicillium genus elucidates a diverse pangenome and 15 lateral gene transfer events.</title>
        <authorList>
            <person name="Petersen C."/>
            <person name="Sorensen T."/>
            <person name="Nielsen M.R."/>
            <person name="Sondergaard T.E."/>
            <person name="Sorensen J.L."/>
            <person name="Fitzpatrick D.A."/>
            <person name="Frisvad J.C."/>
            <person name="Nielsen K.L."/>
        </authorList>
    </citation>
    <scope>NUCLEOTIDE SEQUENCE</scope>
    <source>
        <strain evidence="3">IBT 22155</strain>
    </source>
</reference>
<proteinExistence type="predicted"/>
<accession>A0A9W9HGS8</accession>